<gene>
    <name evidence="4" type="ORF">BCR39DRAFT_518185</name>
</gene>
<evidence type="ECO:0000313" key="4">
    <source>
        <dbReference type="EMBL" id="ORY34031.1"/>
    </source>
</evidence>
<dbReference type="GO" id="GO:0006487">
    <property type="term" value="P:protein N-linked glycosylation"/>
    <property type="evidence" value="ECO:0007669"/>
    <property type="project" value="TreeGrafter"/>
</dbReference>
<protein>
    <recommendedName>
        <fullName evidence="6">Glycosyltransferase family 32 protein</fullName>
    </recommendedName>
</protein>
<reference evidence="4 5" key="1">
    <citation type="submission" date="2016-07" db="EMBL/GenBank/DDBJ databases">
        <title>Pervasive Adenine N6-methylation of Active Genes in Fungi.</title>
        <authorList>
            <consortium name="DOE Joint Genome Institute"/>
            <person name="Mondo S.J."/>
            <person name="Dannebaum R.O."/>
            <person name="Kuo R.C."/>
            <person name="Labutti K."/>
            <person name="Haridas S."/>
            <person name="Kuo A."/>
            <person name="Salamov A."/>
            <person name="Ahrendt S.R."/>
            <person name="Lipzen A."/>
            <person name="Sullivan W."/>
            <person name="Andreopoulos W.B."/>
            <person name="Clum A."/>
            <person name="Lindquist E."/>
            <person name="Daum C."/>
            <person name="Ramamoorthy G.K."/>
            <person name="Gryganskyi A."/>
            <person name="Culley D."/>
            <person name="Magnuson J.K."/>
            <person name="James T.Y."/>
            <person name="O'Malley M.A."/>
            <person name="Stajich J.E."/>
            <person name="Spatafora J.W."/>
            <person name="Visel A."/>
            <person name="Grigoriev I.V."/>
        </authorList>
    </citation>
    <scope>NUCLEOTIDE SEQUENCE [LARGE SCALE GENOMIC DNA]</scope>
    <source>
        <strain evidence="4 5">68-887.2</strain>
    </source>
</reference>
<dbReference type="OrthoDB" id="409543at2759"/>
<evidence type="ECO:0000256" key="1">
    <source>
        <dbReference type="ARBA" id="ARBA00009003"/>
    </source>
</evidence>
<dbReference type="InterPro" id="IPR029044">
    <property type="entry name" value="Nucleotide-diphossugar_trans"/>
</dbReference>
<accession>A0A1Y2BGU4</accession>
<dbReference type="GO" id="GO:0000009">
    <property type="term" value="F:alpha-1,6-mannosyltransferase activity"/>
    <property type="evidence" value="ECO:0007669"/>
    <property type="project" value="InterPro"/>
</dbReference>
<comment type="caution">
    <text evidence="4">The sequence shown here is derived from an EMBL/GenBank/DDBJ whole genome shotgun (WGS) entry which is preliminary data.</text>
</comment>
<dbReference type="GO" id="GO:0000136">
    <property type="term" value="C:mannan polymerase complex"/>
    <property type="evidence" value="ECO:0007669"/>
    <property type="project" value="TreeGrafter"/>
</dbReference>
<keyword evidence="5" id="KW-1185">Reference proteome</keyword>
<dbReference type="Proteomes" id="UP000193986">
    <property type="component" value="Unassembled WGS sequence"/>
</dbReference>
<evidence type="ECO:0000313" key="5">
    <source>
        <dbReference type="Proteomes" id="UP000193986"/>
    </source>
</evidence>
<keyword evidence="3" id="KW-1133">Transmembrane helix</keyword>
<organism evidence="4 5">
    <name type="scientific">Naematelia encephala</name>
    <dbReference type="NCBI Taxonomy" id="71784"/>
    <lineage>
        <taxon>Eukaryota</taxon>
        <taxon>Fungi</taxon>
        <taxon>Dikarya</taxon>
        <taxon>Basidiomycota</taxon>
        <taxon>Agaricomycotina</taxon>
        <taxon>Tremellomycetes</taxon>
        <taxon>Tremellales</taxon>
        <taxon>Naemateliaceae</taxon>
        <taxon>Naematelia</taxon>
    </lineage>
</organism>
<keyword evidence="3" id="KW-0812">Transmembrane</keyword>
<dbReference type="AlphaFoldDB" id="A0A1Y2BGU4"/>
<evidence type="ECO:0000256" key="3">
    <source>
        <dbReference type="SAM" id="Phobius"/>
    </source>
</evidence>
<dbReference type="STRING" id="71784.A0A1Y2BGU4"/>
<feature type="compositionally biased region" description="Polar residues" evidence="2">
    <location>
        <begin position="510"/>
        <end position="526"/>
    </location>
</feature>
<evidence type="ECO:0008006" key="6">
    <source>
        <dbReference type="Google" id="ProtNLM"/>
    </source>
</evidence>
<feature type="transmembrane region" description="Helical" evidence="3">
    <location>
        <begin position="12"/>
        <end position="31"/>
    </location>
</feature>
<dbReference type="InterPro" id="IPR007577">
    <property type="entry name" value="GlycoTrfase_DXD_sugar-bd_CS"/>
</dbReference>
<dbReference type="EMBL" id="MCFC01000004">
    <property type="protein sequence ID" value="ORY34031.1"/>
    <property type="molecule type" value="Genomic_DNA"/>
</dbReference>
<dbReference type="InterPro" id="IPR039367">
    <property type="entry name" value="Och1-like"/>
</dbReference>
<dbReference type="Gene3D" id="3.90.550.20">
    <property type="match status" value="1"/>
</dbReference>
<dbReference type="PANTHER" id="PTHR31834">
    <property type="entry name" value="INITIATION-SPECIFIC ALPHA-1,6-MANNOSYLTRANSFERASE"/>
    <property type="match status" value="1"/>
</dbReference>
<dbReference type="SUPFAM" id="SSF53448">
    <property type="entry name" value="Nucleotide-diphospho-sugar transferases"/>
    <property type="match status" value="1"/>
</dbReference>
<sequence>MPLLLLTSRQRTLVVFLLVLLPAVVFTFVLWRTSNPVYAFSRGRLGGYTSVGSRCFWSPQRSDDGFTGNLGHETAGSVTSDDADVIQDALPSVIPTSGIEAYMRAHLQDLSMPYDASKALKAYGLKLGDISLTGYTAELLSTFRTYLHSSSSSTPHYLQPILSRLSLRPPTEPLPDRPRQILTTDKRVNIDDLPVEFALWKIIMPDWEVKCFDDKGLEKWVREAFGGTRAEEVWMSLPRQVLKTDLFRYMAMLVEGGIYTDSDTAPIIHADLWGYPYEDATPPLLTHLSRLLSLSTTPHHLYSATEMPPGVSAESDEQGASQIYDGPLVDDGAELGPPGLVVSVESDAISFSWDNWREIGLSRAVQITQWTFMARPGHPVFLDALGRTLRKTEEIAKEIERATAAGEEYLPETALEWTGPGVFSDCVYRYLLARYGFTPEHLIHQEVPIRVGDVLILPAGSFSSVSPLSDEKQRDWAASYHGFKGRWRQDDPVQQKLKKLTKLKKEAEVTKSSISKATKPASQTVARRSERQSEGNVNIVSRHQVERDVG</sequence>
<dbReference type="InParanoid" id="A0A1Y2BGU4"/>
<proteinExistence type="inferred from homology"/>
<dbReference type="PANTHER" id="PTHR31834:SF1">
    <property type="entry name" value="INITIATION-SPECIFIC ALPHA-1,6-MANNOSYLTRANSFERASE"/>
    <property type="match status" value="1"/>
</dbReference>
<dbReference type="Pfam" id="PF04488">
    <property type="entry name" value="Gly_transf_sug"/>
    <property type="match status" value="1"/>
</dbReference>
<evidence type="ECO:0000256" key="2">
    <source>
        <dbReference type="SAM" id="MobiDB-lite"/>
    </source>
</evidence>
<comment type="similarity">
    <text evidence="1">Belongs to the glycosyltransferase 32 family.</text>
</comment>
<name>A0A1Y2BGU4_9TREE</name>
<keyword evidence="3" id="KW-0472">Membrane</keyword>
<feature type="region of interest" description="Disordered" evidence="2">
    <location>
        <begin position="509"/>
        <end position="550"/>
    </location>
</feature>